<dbReference type="Proteomes" id="UP000663823">
    <property type="component" value="Unassembled WGS sequence"/>
</dbReference>
<dbReference type="AlphaFoldDB" id="A0A820M2T5"/>
<sequence length="42" mass="4672">PPPKFLRPRSLFSPMSGLSEKFSSQPKPPRTSALTDAYHSVE</sequence>
<evidence type="ECO:0000313" key="3">
    <source>
        <dbReference type="Proteomes" id="UP000663823"/>
    </source>
</evidence>
<gene>
    <name evidence="2" type="ORF">OTI717_LOCUS44026</name>
</gene>
<protein>
    <submittedName>
        <fullName evidence="2">Uncharacterized protein</fullName>
    </submittedName>
</protein>
<reference evidence="2" key="1">
    <citation type="submission" date="2021-02" db="EMBL/GenBank/DDBJ databases">
        <authorList>
            <person name="Nowell W R."/>
        </authorList>
    </citation>
    <scope>NUCLEOTIDE SEQUENCE</scope>
</reference>
<evidence type="ECO:0000313" key="2">
    <source>
        <dbReference type="EMBL" id="CAF4367355.1"/>
    </source>
</evidence>
<evidence type="ECO:0000256" key="1">
    <source>
        <dbReference type="SAM" id="MobiDB-lite"/>
    </source>
</evidence>
<organism evidence="2 3">
    <name type="scientific">Rotaria sordida</name>
    <dbReference type="NCBI Taxonomy" id="392033"/>
    <lineage>
        <taxon>Eukaryota</taxon>
        <taxon>Metazoa</taxon>
        <taxon>Spiralia</taxon>
        <taxon>Gnathifera</taxon>
        <taxon>Rotifera</taxon>
        <taxon>Eurotatoria</taxon>
        <taxon>Bdelloidea</taxon>
        <taxon>Philodinida</taxon>
        <taxon>Philodinidae</taxon>
        <taxon>Rotaria</taxon>
    </lineage>
</organism>
<comment type="caution">
    <text evidence="2">The sequence shown here is derived from an EMBL/GenBank/DDBJ whole genome shotgun (WGS) entry which is preliminary data.</text>
</comment>
<feature type="non-terminal residue" evidence="2">
    <location>
        <position position="42"/>
    </location>
</feature>
<accession>A0A820M2T5</accession>
<feature type="region of interest" description="Disordered" evidence="1">
    <location>
        <begin position="1"/>
        <end position="42"/>
    </location>
</feature>
<feature type="non-terminal residue" evidence="2">
    <location>
        <position position="1"/>
    </location>
</feature>
<proteinExistence type="predicted"/>
<name>A0A820M2T5_9BILA</name>
<dbReference type="EMBL" id="CAJOAX010069259">
    <property type="protein sequence ID" value="CAF4367355.1"/>
    <property type="molecule type" value="Genomic_DNA"/>
</dbReference>